<dbReference type="EMBL" id="SIRE01000015">
    <property type="protein sequence ID" value="TBL76122.1"/>
    <property type="molecule type" value="Genomic_DNA"/>
</dbReference>
<dbReference type="InterPro" id="IPR007157">
    <property type="entry name" value="PspA_VIPP1"/>
</dbReference>
<feature type="coiled-coil region" evidence="2">
    <location>
        <begin position="54"/>
        <end position="81"/>
    </location>
</feature>
<evidence type="ECO:0000256" key="1">
    <source>
        <dbReference type="ARBA" id="ARBA00043985"/>
    </source>
</evidence>
<gene>
    <name evidence="4" type="ORF">EYB31_21505</name>
</gene>
<organism evidence="4 5">
    <name type="scientific">Paenibacillus thalictri</name>
    <dbReference type="NCBI Taxonomy" id="2527873"/>
    <lineage>
        <taxon>Bacteria</taxon>
        <taxon>Bacillati</taxon>
        <taxon>Bacillota</taxon>
        <taxon>Bacilli</taxon>
        <taxon>Bacillales</taxon>
        <taxon>Paenibacillaceae</taxon>
        <taxon>Paenibacillus</taxon>
    </lineage>
</organism>
<evidence type="ECO:0000313" key="5">
    <source>
        <dbReference type="Proteomes" id="UP000293142"/>
    </source>
</evidence>
<dbReference type="AlphaFoldDB" id="A0A4Q9DLV9"/>
<evidence type="ECO:0000256" key="3">
    <source>
        <dbReference type="SAM" id="MobiDB-lite"/>
    </source>
</evidence>
<evidence type="ECO:0000313" key="4">
    <source>
        <dbReference type="EMBL" id="TBL76122.1"/>
    </source>
</evidence>
<proteinExistence type="inferred from homology"/>
<feature type="compositionally biased region" description="Polar residues" evidence="3">
    <location>
        <begin position="204"/>
        <end position="213"/>
    </location>
</feature>
<name>A0A4Q9DLV9_9BACL</name>
<comment type="caution">
    <text evidence="4">The sequence shown here is derived from an EMBL/GenBank/DDBJ whole genome shotgun (WGS) entry which is preliminary data.</text>
</comment>
<dbReference type="PANTHER" id="PTHR31088">
    <property type="entry name" value="MEMBRANE-ASSOCIATED PROTEIN VIPP1, CHLOROPLASTIC"/>
    <property type="match status" value="1"/>
</dbReference>
<feature type="coiled-coil region" evidence="2">
    <location>
        <begin position="122"/>
        <end position="182"/>
    </location>
</feature>
<dbReference type="OrthoDB" id="9779630at2"/>
<sequence>MGILSRLRDIMRVNVNSLLERNDDPDKTIDEYMRTMNSDLGQVKAETASVLADERRAKAQLDECNAEIKKLQRYAEKSVEAGNEDDALKFLDKKTKLNEKLTELQAAYDLASTHAANMKQMQDKLMSDLGQLETRRQELKGKLAAAKLQQEMNSGGGVQASFREMEERANQALNEAEALAELRAGTKEDDLDSLFAQLEKKSDAQANTASSLSPEDELAAIRAKMKKE</sequence>
<feature type="region of interest" description="Disordered" evidence="3">
    <location>
        <begin position="203"/>
        <end position="228"/>
    </location>
</feature>
<keyword evidence="5" id="KW-1185">Reference proteome</keyword>
<comment type="similarity">
    <text evidence="1">Belongs to the PspA/Vipp/IM30 family.</text>
</comment>
<keyword evidence="2" id="KW-0175">Coiled coil</keyword>
<dbReference type="Proteomes" id="UP000293142">
    <property type="component" value="Unassembled WGS sequence"/>
</dbReference>
<dbReference type="PANTHER" id="PTHR31088:SF6">
    <property type="entry name" value="PHAGE SHOCK PROTEIN A"/>
    <property type="match status" value="1"/>
</dbReference>
<dbReference type="RefSeq" id="WP_131015467.1">
    <property type="nucleotide sequence ID" value="NZ_SIRE01000015.1"/>
</dbReference>
<evidence type="ECO:0000256" key="2">
    <source>
        <dbReference type="SAM" id="Coils"/>
    </source>
</evidence>
<reference evidence="4 5" key="1">
    <citation type="submission" date="2019-02" db="EMBL/GenBank/DDBJ databases">
        <title>Paenibacillus sp. nov., isolated from surface-sterilized tissue of Thalictrum simplex L.</title>
        <authorList>
            <person name="Tuo L."/>
        </authorList>
    </citation>
    <scope>NUCLEOTIDE SEQUENCE [LARGE SCALE GENOMIC DNA]</scope>
    <source>
        <strain evidence="4 5">N2SHLJ1</strain>
    </source>
</reference>
<dbReference type="Pfam" id="PF04012">
    <property type="entry name" value="PspA_IM30"/>
    <property type="match status" value="1"/>
</dbReference>
<protein>
    <submittedName>
        <fullName evidence="4">PspA/IM30 family protein</fullName>
    </submittedName>
</protein>
<accession>A0A4Q9DLV9</accession>